<dbReference type="GO" id="GO:0017000">
    <property type="term" value="P:antibiotic biosynthetic process"/>
    <property type="evidence" value="ECO:0007669"/>
    <property type="project" value="UniProtKB-ARBA"/>
</dbReference>
<dbReference type="AlphaFoldDB" id="A0A7W7SLJ6"/>
<keyword evidence="3 6" id="KW-0808">Transferase</keyword>
<dbReference type="InterPro" id="IPR048284">
    <property type="entry name" value="EryCIII-like_N"/>
</dbReference>
<keyword evidence="2 6" id="KW-0328">Glycosyltransferase</keyword>
<evidence type="ECO:0000256" key="2">
    <source>
        <dbReference type="ARBA" id="ARBA00022676"/>
    </source>
</evidence>
<dbReference type="FunFam" id="3.40.50.2000:FF:000072">
    <property type="entry name" value="Glycosyl transferase"/>
    <property type="match status" value="1"/>
</dbReference>
<dbReference type="InterPro" id="IPR050426">
    <property type="entry name" value="Glycosyltransferase_28"/>
</dbReference>
<dbReference type="Proteomes" id="UP000578819">
    <property type="component" value="Unassembled WGS sequence"/>
</dbReference>
<dbReference type="EC" id="2.4.1.-" evidence="6"/>
<reference evidence="6 7" key="1">
    <citation type="submission" date="2020-08" db="EMBL/GenBank/DDBJ databases">
        <title>Sequencing the genomes of 1000 actinobacteria strains.</title>
        <authorList>
            <person name="Klenk H.-P."/>
        </authorList>
    </citation>
    <scope>NUCLEOTIDE SEQUENCE [LARGE SCALE GENOMIC DNA]</scope>
    <source>
        <strain evidence="6 7">DSM 45886</strain>
    </source>
</reference>
<name>A0A7W7SLJ6_9ACTN</name>
<comment type="caution">
    <text evidence="6">The sequence shown here is derived from an EMBL/GenBank/DDBJ whole genome shotgun (WGS) entry which is preliminary data.</text>
</comment>
<evidence type="ECO:0000256" key="1">
    <source>
        <dbReference type="ARBA" id="ARBA00006962"/>
    </source>
</evidence>
<feature type="domain" description="Erythromycin biosynthesis protein CIII-like C-terminal" evidence="4">
    <location>
        <begin position="254"/>
        <end position="397"/>
    </location>
</feature>
<dbReference type="InterPro" id="IPR010610">
    <property type="entry name" value="EryCIII-like_C"/>
</dbReference>
<sequence>MRLLLTTQPIYSHLVPALVPLAHVARAAGHEVAVATAASMADELARHGVAHLPLPNVPGQVELRSDPRLAERFGLPQQLMAPGRRSVDPAVWRQIARAYAGPIAGHFAADLLDVAGRWRPDVIVREPAEYGGYLTAERLDIPHATLDISPFAALDLPVVVDALDEQRVALGLPSTADPWHPHRHLRAGLIPEAFYPPSLRPVGGRYYRPPTPTDDAPMDPWYADLPADRPLVLASLGSLVLSLPGIPDVLPLVVAALGELPCTAVVSLGGYAELTERIGTVPENVRLTPFVPQRTLLPACDLFLTHAGFNSTGEAVAAGVPMVAVPAVADQPPNARRIAELGLGLRLDIDDLSVARIADACRQVLTEPAYRWRVRALQRQLLANPGFERLVADLAELAVLARPVEPARRVSPLR</sequence>
<dbReference type="Pfam" id="PF06722">
    <property type="entry name" value="EryCIII-like_C"/>
    <property type="match status" value="1"/>
</dbReference>
<feature type="domain" description="Erythromycin biosynthesis protein CIII-like N-terminal" evidence="5">
    <location>
        <begin position="26"/>
        <end position="146"/>
    </location>
</feature>
<dbReference type="PANTHER" id="PTHR48050:SF13">
    <property type="entry name" value="STEROL 3-BETA-GLUCOSYLTRANSFERASE UGT80A2"/>
    <property type="match status" value="1"/>
</dbReference>
<dbReference type="SUPFAM" id="SSF53756">
    <property type="entry name" value="UDP-Glycosyltransferase/glycogen phosphorylase"/>
    <property type="match status" value="1"/>
</dbReference>
<proteinExistence type="inferred from homology"/>
<dbReference type="CDD" id="cd03784">
    <property type="entry name" value="GT1_Gtf-like"/>
    <property type="match status" value="1"/>
</dbReference>
<protein>
    <submittedName>
        <fullName evidence="6">N-glycosyltransferase</fullName>
        <ecNumber evidence="6">2.4.1.-</ecNumber>
    </submittedName>
</protein>
<evidence type="ECO:0000313" key="6">
    <source>
        <dbReference type="EMBL" id="MBB4956964.1"/>
    </source>
</evidence>
<dbReference type="InterPro" id="IPR002213">
    <property type="entry name" value="UDP_glucos_trans"/>
</dbReference>
<dbReference type="GO" id="GO:0008194">
    <property type="term" value="F:UDP-glycosyltransferase activity"/>
    <property type="evidence" value="ECO:0007669"/>
    <property type="project" value="InterPro"/>
</dbReference>
<dbReference type="RefSeq" id="WP_184532683.1">
    <property type="nucleotide sequence ID" value="NZ_JACHJW010000001.1"/>
</dbReference>
<dbReference type="Gene3D" id="3.40.50.2000">
    <property type="entry name" value="Glycogen Phosphorylase B"/>
    <property type="match status" value="2"/>
</dbReference>
<evidence type="ECO:0000313" key="7">
    <source>
        <dbReference type="Proteomes" id="UP000578819"/>
    </source>
</evidence>
<dbReference type="PANTHER" id="PTHR48050">
    <property type="entry name" value="STEROL 3-BETA-GLUCOSYLTRANSFERASE"/>
    <property type="match status" value="1"/>
</dbReference>
<dbReference type="Pfam" id="PF21036">
    <property type="entry name" value="EryCIII-like_N"/>
    <property type="match status" value="1"/>
</dbReference>
<dbReference type="PROSITE" id="PS00375">
    <property type="entry name" value="UDPGT"/>
    <property type="match status" value="1"/>
</dbReference>
<evidence type="ECO:0000259" key="5">
    <source>
        <dbReference type="Pfam" id="PF21036"/>
    </source>
</evidence>
<dbReference type="EMBL" id="JACHJW010000001">
    <property type="protein sequence ID" value="MBB4956964.1"/>
    <property type="molecule type" value="Genomic_DNA"/>
</dbReference>
<gene>
    <name evidence="6" type="ORF">FHR38_000697</name>
</gene>
<dbReference type="InterPro" id="IPR035595">
    <property type="entry name" value="UDP_glycos_trans_CS"/>
</dbReference>
<keyword evidence="7" id="KW-1185">Reference proteome</keyword>
<evidence type="ECO:0000256" key="3">
    <source>
        <dbReference type="ARBA" id="ARBA00022679"/>
    </source>
</evidence>
<organism evidence="6 7">
    <name type="scientific">Micromonospora polyrhachis</name>
    <dbReference type="NCBI Taxonomy" id="1282883"/>
    <lineage>
        <taxon>Bacteria</taxon>
        <taxon>Bacillati</taxon>
        <taxon>Actinomycetota</taxon>
        <taxon>Actinomycetes</taxon>
        <taxon>Micromonosporales</taxon>
        <taxon>Micromonosporaceae</taxon>
        <taxon>Micromonospora</taxon>
    </lineage>
</organism>
<comment type="similarity">
    <text evidence="1">Belongs to the glycosyltransferase 28 family.</text>
</comment>
<accession>A0A7W7SLJ6</accession>
<dbReference type="GO" id="GO:0016758">
    <property type="term" value="F:hexosyltransferase activity"/>
    <property type="evidence" value="ECO:0007669"/>
    <property type="project" value="UniProtKB-ARBA"/>
</dbReference>
<evidence type="ECO:0000259" key="4">
    <source>
        <dbReference type="Pfam" id="PF06722"/>
    </source>
</evidence>